<gene>
    <name evidence="1" type="ORF">HDA43_005859</name>
</gene>
<evidence type="ECO:0008006" key="3">
    <source>
        <dbReference type="Google" id="ProtNLM"/>
    </source>
</evidence>
<dbReference type="AlphaFoldDB" id="A0A852V1J4"/>
<protein>
    <recommendedName>
        <fullName evidence="3">DUF4012 domain-containing protein</fullName>
    </recommendedName>
</protein>
<evidence type="ECO:0000313" key="1">
    <source>
        <dbReference type="EMBL" id="NYF43632.1"/>
    </source>
</evidence>
<accession>A0A852V1J4</accession>
<proteinExistence type="predicted"/>
<sequence>MSLLALTAVTVPAGGWAAHLGLGARDHLEATRNALLRLRTVAASGDLELTAGPLREARWHAAEAGRLTGGPDWSLIAHAPVVGGIATTVRGLAESAVELTDVLADVRQAGAAVLTAGTRTGDTGRLLTALDGAAPVLNDSVTRLGRAGARLAATPAGTGVDELDRARSTALREIDRLRDGLGDAATAAALLPPLLGGHGPRRYFLAFQTNAEARGTGGMVGAFGILTADAGEIRAGRFSARTGTIASPVPVVDHGARFREHYGPYATRLLSVSNLSPHFPYAAAAWTGLWERRHHLRLDGAIATDPVGLSYLLELIGPVTLPGGEAVTAANVVDLTERQAYARYPDPAARKRFLIGIAAAVSRRLPAAFTDPVRLLPVMTRMVRERRIQVWSRRDDEQRLLAATPVGGVLPQRPGPFAGLVVNNSAGGKLDYYLKRSVGYELGRCLGGIGLRLSEVRIRLTNDVPRGELPSYVTNRLDSTRDRHAPGANLSWVSLYAAVGTKVRAVWLDGERVPVTRNEERSHPVYSTLVEFAPRQTRTLEFELAEPVSAETPVVPVQPLVHPQRTRITEDRRGCAS</sequence>
<dbReference type="RefSeq" id="WP_179827238.1">
    <property type="nucleotide sequence ID" value="NZ_JACCCO010000003.1"/>
</dbReference>
<keyword evidence="2" id="KW-1185">Reference proteome</keyword>
<dbReference type="Proteomes" id="UP000576393">
    <property type="component" value="Unassembled WGS sequence"/>
</dbReference>
<reference evidence="1 2" key="1">
    <citation type="submission" date="2020-07" db="EMBL/GenBank/DDBJ databases">
        <title>Sequencing the genomes of 1000 actinobacteria strains.</title>
        <authorList>
            <person name="Klenk H.-P."/>
        </authorList>
    </citation>
    <scope>NUCLEOTIDE SEQUENCE [LARGE SCALE GENOMIC DNA]</scope>
    <source>
        <strain evidence="1 2">DSM 45763</strain>
    </source>
</reference>
<name>A0A852V1J4_9ACTN</name>
<organism evidence="1 2">
    <name type="scientific">Streptosporangium sandarakinum</name>
    <dbReference type="NCBI Taxonomy" id="1260955"/>
    <lineage>
        <taxon>Bacteria</taxon>
        <taxon>Bacillati</taxon>
        <taxon>Actinomycetota</taxon>
        <taxon>Actinomycetes</taxon>
        <taxon>Streptosporangiales</taxon>
        <taxon>Streptosporangiaceae</taxon>
        <taxon>Streptosporangium</taxon>
    </lineage>
</organism>
<comment type="caution">
    <text evidence="1">The sequence shown here is derived from an EMBL/GenBank/DDBJ whole genome shotgun (WGS) entry which is preliminary data.</text>
</comment>
<dbReference type="EMBL" id="JACCCO010000003">
    <property type="protein sequence ID" value="NYF43632.1"/>
    <property type="molecule type" value="Genomic_DNA"/>
</dbReference>
<dbReference type="InterPro" id="IPR025101">
    <property type="entry name" value="DUF4012"/>
</dbReference>
<dbReference type="Pfam" id="PF13196">
    <property type="entry name" value="DUF4012"/>
    <property type="match status" value="1"/>
</dbReference>
<evidence type="ECO:0000313" key="2">
    <source>
        <dbReference type="Proteomes" id="UP000576393"/>
    </source>
</evidence>